<evidence type="ECO:0000256" key="1">
    <source>
        <dbReference type="SAM" id="MobiDB-lite"/>
    </source>
</evidence>
<name>A0A4P1RLU5_LUPAN</name>
<sequence length="132" mass="14762">MVEEMQALNKKLEETEAAVEEYFKPLDNEAEIIMKMQLEGEERTSQMMMNALEEQAVLQTAKAKQNASISQAASSESNPGEAEIMTKMGSEEEEKTLKEMMKAMQEQVLLAKDYAENTESVNSIPTSTTTTK</sequence>
<dbReference type="Gramene" id="OIW13357">
    <property type="protein sequence ID" value="OIW13357"/>
    <property type="gene ID" value="TanjilG_02877"/>
</dbReference>
<evidence type="ECO:0000313" key="2">
    <source>
        <dbReference type="EMBL" id="OIW13357.1"/>
    </source>
</evidence>
<feature type="region of interest" description="Disordered" evidence="1">
    <location>
        <begin position="113"/>
        <end position="132"/>
    </location>
</feature>
<dbReference type="Proteomes" id="UP000188354">
    <property type="component" value="Chromosome LG04"/>
</dbReference>
<dbReference type="PANTHER" id="PTHR35749:SF1">
    <property type="entry name" value="OSJNBA0084A10.10 PROTEIN"/>
    <property type="match status" value="1"/>
</dbReference>
<dbReference type="AlphaFoldDB" id="A0A4P1RLU5"/>
<protein>
    <submittedName>
        <fullName evidence="2">Uncharacterized protein</fullName>
    </submittedName>
</protein>
<dbReference type="PANTHER" id="PTHR35749">
    <property type="entry name" value="OSJNBA0084A10.10 PROTEIN"/>
    <property type="match status" value="1"/>
</dbReference>
<gene>
    <name evidence="2" type="ORF">TanjilG_02877</name>
</gene>
<dbReference type="EMBL" id="CM007364">
    <property type="protein sequence ID" value="OIW13357.1"/>
    <property type="molecule type" value="Genomic_DNA"/>
</dbReference>
<feature type="compositionally biased region" description="Polar residues" evidence="1">
    <location>
        <begin position="117"/>
        <end position="132"/>
    </location>
</feature>
<feature type="compositionally biased region" description="Polar residues" evidence="1">
    <location>
        <begin position="66"/>
        <end position="78"/>
    </location>
</feature>
<keyword evidence="3" id="KW-1185">Reference proteome</keyword>
<dbReference type="STRING" id="3871.A0A4P1RLU5"/>
<feature type="region of interest" description="Disordered" evidence="1">
    <location>
        <begin position="66"/>
        <end position="87"/>
    </location>
</feature>
<organism evidence="2 3">
    <name type="scientific">Lupinus angustifolius</name>
    <name type="common">Narrow-leaved blue lupine</name>
    <dbReference type="NCBI Taxonomy" id="3871"/>
    <lineage>
        <taxon>Eukaryota</taxon>
        <taxon>Viridiplantae</taxon>
        <taxon>Streptophyta</taxon>
        <taxon>Embryophyta</taxon>
        <taxon>Tracheophyta</taxon>
        <taxon>Spermatophyta</taxon>
        <taxon>Magnoliopsida</taxon>
        <taxon>eudicotyledons</taxon>
        <taxon>Gunneridae</taxon>
        <taxon>Pentapetalae</taxon>
        <taxon>rosids</taxon>
        <taxon>fabids</taxon>
        <taxon>Fabales</taxon>
        <taxon>Fabaceae</taxon>
        <taxon>Papilionoideae</taxon>
        <taxon>50 kb inversion clade</taxon>
        <taxon>genistoids sensu lato</taxon>
        <taxon>core genistoids</taxon>
        <taxon>Genisteae</taxon>
        <taxon>Lupinus</taxon>
    </lineage>
</organism>
<evidence type="ECO:0000313" key="3">
    <source>
        <dbReference type="Proteomes" id="UP000188354"/>
    </source>
</evidence>
<reference evidence="2 3" key="1">
    <citation type="journal article" date="2017" name="Plant Biotechnol. J.">
        <title>A comprehensive draft genome sequence for lupin (Lupinus angustifolius), an emerging health food: insights into plant-microbe interactions and legume evolution.</title>
        <authorList>
            <person name="Hane J.K."/>
            <person name="Ming Y."/>
            <person name="Kamphuis L.G."/>
            <person name="Nelson M.N."/>
            <person name="Garg G."/>
            <person name="Atkins C.A."/>
            <person name="Bayer P.E."/>
            <person name="Bravo A."/>
            <person name="Bringans S."/>
            <person name="Cannon S."/>
            <person name="Edwards D."/>
            <person name="Foley R."/>
            <person name="Gao L.L."/>
            <person name="Harrison M.J."/>
            <person name="Huang W."/>
            <person name="Hurgobin B."/>
            <person name="Li S."/>
            <person name="Liu C.W."/>
            <person name="McGrath A."/>
            <person name="Morahan G."/>
            <person name="Murray J."/>
            <person name="Weller J."/>
            <person name="Jian J."/>
            <person name="Singh K.B."/>
        </authorList>
    </citation>
    <scope>NUCLEOTIDE SEQUENCE [LARGE SCALE GENOMIC DNA]</scope>
    <source>
        <strain evidence="3">cv. Tanjil</strain>
        <tissue evidence="2">Whole plant</tissue>
    </source>
</reference>
<proteinExistence type="predicted"/>
<accession>A0A4P1RLU5</accession>